<dbReference type="SUPFAM" id="SSF56935">
    <property type="entry name" value="Porins"/>
    <property type="match status" value="1"/>
</dbReference>
<reference evidence="1" key="1">
    <citation type="journal article" date="2020" name="mSystems">
        <title>Genome- and Community-Level Interaction Insights into Carbon Utilization and Element Cycling Functions of Hydrothermarchaeota in Hydrothermal Sediment.</title>
        <authorList>
            <person name="Zhou Z."/>
            <person name="Liu Y."/>
            <person name="Xu W."/>
            <person name="Pan J."/>
            <person name="Luo Z.H."/>
            <person name="Li M."/>
        </authorList>
    </citation>
    <scope>NUCLEOTIDE SEQUENCE [LARGE SCALE GENOMIC DNA]</scope>
    <source>
        <strain evidence="1">HyVt-456</strain>
    </source>
</reference>
<name>A0A7V1LJZ1_CALAY</name>
<evidence type="ECO:0000313" key="1">
    <source>
        <dbReference type="EMBL" id="HED09082.1"/>
    </source>
</evidence>
<accession>A0A7V1LJZ1</accession>
<comment type="caution">
    <text evidence="1">The sequence shown here is derived from an EMBL/GenBank/DDBJ whole genome shotgun (WGS) entry which is preliminary data.</text>
</comment>
<organism evidence="1">
    <name type="scientific">Caldithrix abyssi</name>
    <dbReference type="NCBI Taxonomy" id="187145"/>
    <lineage>
        <taxon>Bacteria</taxon>
        <taxon>Pseudomonadati</taxon>
        <taxon>Calditrichota</taxon>
        <taxon>Calditrichia</taxon>
        <taxon>Calditrichales</taxon>
        <taxon>Calditrichaceae</taxon>
        <taxon>Caldithrix</taxon>
    </lineage>
</organism>
<proteinExistence type="predicted"/>
<dbReference type="Gene3D" id="2.40.160.60">
    <property type="entry name" value="Outer membrane protein transport protein (OMPP1/FadL/TodX)"/>
    <property type="match status" value="1"/>
</dbReference>
<gene>
    <name evidence="1" type="ORF">ENJ10_00200</name>
</gene>
<dbReference type="EMBL" id="DRLD01000004">
    <property type="protein sequence ID" value="HED09082.1"/>
    <property type="molecule type" value="Genomic_DNA"/>
</dbReference>
<sequence>MYLVRYKGKESFTTGGKMNRKILSVTVVLLWATLLVAQNKDGALPIPFFDGFAQAIGGPNEAFSTGATDVFINPALMGRAKNAEIQFANLINGHDVQFFSTAMVLPLSETQFLGVGVFGLDVPVSEQYNGREYSLQYDNTFSFNVNLSYAYRFRDFSLGASVEYASSQLFPRNNMIRGTEIESSIGLYSEVNPALKLGMMLRLRNARSTLGSPALQWGGSLVWQPFTELGDRLQLLFSLRKDSGRRSDLSYAVVINPVPKKLLNARGIKSLTFRGGTANNNVVFFNIPGRRSGFYNENNAGLVGVGLGLNPIYKIELGINYCYQFNELPQSITLITTRFSF</sequence>
<protein>
    <recommendedName>
        <fullName evidence="2">PorV/PorQ family protein</fullName>
    </recommendedName>
</protein>
<dbReference type="AlphaFoldDB" id="A0A7V1LJZ1"/>
<evidence type="ECO:0008006" key="2">
    <source>
        <dbReference type="Google" id="ProtNLM"/>
    </source>
</evidence>
<dbReference type="Proteomes" id="UP000886005">
    <property type="component" value="Unassembled WGS sequence"/>
</dbReference>